<proteinExistence type="inferred from homology"/>
<dbReference type="Gene3D" id="3.40.1190.20">
    <property type="match status" value="1"/>
</dbReference>
<dbReference type="RefSeq" id="WP_119762761.1">
    <property type="nucleotide sequence ID" value="NZ_QYUJ01000014.1"/>
</dbReference>
<comment type="caution">
    <text evidence="6">The sequence shown here is derived from an EMBL/GenBank/DDBJ whole genome shotgun (WGS) entry which is preliminary data.</text>
</comment>
<evidence type="ECO:0000256" key="2">
    <source>
        <dbReference type="ARBA" id="ARBA00022679"/>
    </source>
</evidence>
<dbReference type="InterPro" id="IPR011611">
    <property type="entry name" value="PfkB_dom"/>
</dbReference>
<dbReference type="InterPro" id="IPR029056">
    <property type="entry name" value="Ribokinase-like"/>
</dbReference>
<evidence type="ECO:0000256" key="1">
    <source>
        <dbReference type="ARBA" id="ARBA00010688"/>
    </source>
</evidence>
<keyword evidence="2 4" id="KW-0808">Transferase</keyword>
<dbReference type="Proteomes" id="UP000286287">
    <property type="component" value="Unassembled WGS sequence"/>
</dbReference>
<dbReference type="SUPFAM" id="SSF53613">
    <property type="entry name" value="Ribokinase-like"/>
    <property type="match status" value="1"/>
</dbReference>
<organism evidence="6 7">
    <name type="scientific">Deinococcus cavernae</name>
    <dbReference type="NCBI Taxonomy" id="2320857"/>
    <lineage>
        <taxon>Bacteria</taxon>
        <taxon>Thermotogati</taxon>
        <taxon>Deinococcota</taxon>
        <taxon>Deinococci</taxon>
        <taxon>Deinococcales</taxon>
        <taxon>Deinococcaceae</taxon>
        <taxon>Deinococcus</taxon>
    </lineage>
</organism>
<evidence type="ECO:0000256" key="4">
    <source>
        <dbReference type="RuleBase" id="RU003704"/>
    </source>
</evidence>
<dbReference type="PANTHER" id="PTHR10584">
    <property type="entry name" value="SUGAR KINASE"/>
    <property type="match status" value="1"/>
</dbReference>
<keyword evidence="7" id="KW-1185">Reference proteome</keyword>
<dbReference type="PROSITE" id="PS00584">
    <property type="entry name" value="PFKB_KINASES_2"/>
    <property type="match status" value="1"/>
</dbReference>
<dbReference type="OrthoDB" id="8578462at2"/>
<dbReference type="GO" id="GO:0006796">
    <property type="term" value="P:phosphate-containing compound metabolic process"/>
    <property type="evidence" value="ECO:0007669"/>
    <property type="project" value="UniProtKB-ARBA"/>
</dbReference>
<comment type="similarity">
    <text evidence="1 4">Belongs to the carbohydrate kinase PfkB family.</text>
</comment>
<keyword evidence="3 4" id="KW-0418">Kinase</keyword>
<dbReference type="PANTHER" id="PTHR10584:SF167">
    <property type="entry name" value="PFKB DOMAIN PROTEIN"/>
    <property type="match status" value="1"/>
</dbReference>
<dbReference type="GO" id="GO:0016301">
    <property type="term" value="F:kinase activity"/>
    <property type="evidence" value="ECO:0007669"/>
    <property type="project" value="UniProtKB-KW"/>
</dbReference>
<dbReference type="AlphaFoldDB" id="A0A418V5Y0"/>
<accession>A0A418V5Y0</accession>
<evidence type="ECO:0000259" key="5">
    <source>
        <dbReference type="Pfam" id="PF00294"/>
    </source>
</evidence>
<reference evidence="6 7" key="1">
    <citation type="submission" date="2018-09" db="EMBL/GenBank/DDBJ databases">
        <authorList>
            <person name="Zhu H."/>
        </authorList>
    </citation>
    <scope>NUCLEOTIDE SEQUENCE [LARGE SCALE GENOMIC DNA]</scope>
    <source>
        <strain evidence="6 7">K2S05-167</strain>
    </source>
</reference>
<evidence type="ECO:0000313" key="7">
    <source>
        <dbReference type="Proteomes" id="UP000286287"/>
    </source>
</evidence>
<gene>
    <name evidence="6" type="ORF">D3875_07950</name>
</gene>
<dbReference type="Pfam" id="PF00294">
    <property type="entry name" value="PfkB"/>
    <property type="match status" value="1"/>
</dbReference>
<evidence type="ECO:0000256" key="3">
    <source>
        <dbReference type="ARBA" id="ARBA00022777"/>
    </source>
</evidence>
<sequence>MKFYVIGDVTVDHLYHLDHLPTPGAEIAPRRSTMQPGGAGGTISVTLARLGHTVTLAARVGEDPFAQVALAQVRESGVSESAVQTDPEYLTSTITVMQTPDGERAMISDGAANRQLDPAKLKKKDVESVDALIISGYSLTEGPQRDYALKAIELAKAAKKPVPVFIDLGTGAVNKVGTKLLQDVVGADYLTLNQHELLALTATNSLSNALAKLGEAGVSQVAVKVGKMGSVVWTPEDTELVDSIRPEKPVIDSTGAGDTFTAAFAHAILQGQTLAQAARAANAAGALASTAVGAQSQEITPTDLDNILKQ</sequence>
<evidence type="ECO:0000313" key="6">
    <source>
        <dbReference type="EMBL" id="RJF71511.1"/>
    </source>
</evidence>
<dbReference type="InterPro" id="IPR002173">
    <property type="entry name" value="Carboh/pur_kinase_PfkB_CS"/>
</dbReference>
<feature type="domain" description="Carbohydrate kinase PfkB" evidence="5">
    <location>
        <begin position="5"/>
        <end position="297"/>
    </location>
</feature>
<name>A0A418V5Y0_9DEIO</name>
<dbReference type="PRINTS" id="PR00990">
    <property type="entry name" value="RIBOKINASE"/>
</dbReference>
<protein>
    <submittedName>
        <fullName evidence="6">Carbohydrate kinase family protein</fullName>
    </submittedName>
</protein>
<dbReference type="EMBL" id="QYUJ01000014">
    <property type="protein sequence ID" value="RJF71511.1"/>
    <property type="molecule type" value="Genomic_DNA"/>
</dbReference>
<dbReference type="InterPro" id="IPR002139">
    <property type="entry name" value="Ribo/fructo_kinase"/>
</dbReference>